<comment type="caution">
    <text evidence="1">The sequence shown here is derived from an EMBL/GenBank/DDBJ whole genome shotgun (WGS) entry which is preliminary data.</text>
</comment>
<dbReference type="PATRIC" id="fig|1331060.3.peg.766"/>
<reference evidence="1 2" key="1">
    <citation type="journal article" date="2013" name="Genome Announc.">
        <title>Draft Genome Sequence of Sphingobium lactosutens Strain DS20T, Isolated from a Hexachlorocyclohexane Dumpsite.</title>
        <authorList>
            <person name="Kumar R."/>
            <person name="Dwivedi V."/>
            <person name="Negi V."/>
            <person name="Khurana J.P."/>
            <person name="Lal R."/>
        </authorList>
    </citation>
    <scope>NUCLEOTIDE SEQUENCE [LARGE SCALE GENOMIC DNA]</scope>
    <source>
        <strain evidence="1 2">DS20</strain>
    </source>
</reference>
<name>T0J5A0_9SPHN</name>
<evidence type="ECO:0000313" key="2">
    <source>
        <dbReference type="Proteomes" id="UP000015531"/>
    </source>
</evidence>
<keyword evidence="2" id="KW-1185">Reference proteome</keyword>
<gene>
    <name evidence="1" type="ORF">RLDS_04195</name>
</gene>
<sequence length="58" mass="6118">MKHALSPLLVGAVEAGQQDFEIDVPADVYAEHLAGDANVEALNHPVVRHEDGGTSRLG</sequence>
<organism evidence="1 2">
    <name type="scientific">Sphingobium lactosutens DS20</name>
    <dbReference type="NCBI Taxonomy" id="1331060"/>
    <lineage>
        <taxon>Bacteria</taxon>
        <taxon>Pseudomonadati</taxon>
        <taxon>Pseudomonadota</taxon>
        <taxon>Alphaproteobacteria</taxon>
        <taxon>Sphingomonadales</taxon>
        <taxon>Sphingomonadaceae</taxon>
        <taxon>Sphingobium</taxon>
    </lineage>
</organism>
<accession>T0J5A0</accession>
<evidence type="ECO:0000313" key="1">
    <source>
        <dbReference type="EMBL" id="EQB17159.1"/>
    </source>
</evidence>
<proteinExistence type="predicted"/>
<protein>
    <submittedName>
        <fullName evidence="1">Uncharacterized protein</fullName>
    </submittedName>
</protein>
<dbReference type="EMBL" id="ATDP01000071">
    <property type="protein sequence ID" value="EQB17159.1"/>
    <property type="molecule type" value="Genomic_DNA"/>
</dbReference>
<dbReference type="Proteomes" id="UP000015531">
    <property type="component" value="Unassembled WGS sequence"/>
</dbReference>
<dbReference type="AlphaFoldDB" id="T0J5A0"/>